<feature type="domain" description="Methyltransferase type 11" evidence="1">
    <location>
        <begin position="66"/>
        <end position="156"/>
    </location>
</feature>
<name>A0ABZ1HWW2_9PSEU</name>
<dbReference type="SUPFAM" id="SSF53335">
    <property type="entry name" value="S-adenosyl-L-methionine-dependent methyltransferases"/>
    <property type="match status" value="1"/>
</dbReference>
<dbReference type="Pfam" id="PF08241">
    <property type="entry name" value="Methyltransf_11"/>
    <property type="match status" value="1"/>
</dbReference>
<reference evidence="2 3" key="1">
    <citation type="journal article" date="2015" name="Int. J. Syst. Evol. Microbiol.">
        <title>Amycolatopsis rhabdoformis sp. nov., an actinomycete isolated from a tropical forest soil.</title>
        <authorList>
            <person name="Souza W.R."/>
            <person name="Silva R.E."/>
            <person name="Goodfellow M."/>
            <person name="Busarakam K."/>
            <person name="Figueiro F.S."/>
            <person name="Ferreira D."/>
            <person name="Rodrigues-Filho E."/>
            <person name="Moraes L.A.B."/>
            <person name="Zucchi T.D."/>
        </authorList>
    </citation>
    <scope>NUCLEOTIDE SEQUENCE [LARGE SCALE GENOMIC DNA]</scope>
    <source>
        <strain evidence="2 3">NCIMB 14900</strain>
    </source>
</reference>
<dbReference type="GO" id="GO:0032259">
    <property type="term" value="P:methylation"/>
    <property type="evidence" value="ECO:0007669"/>
    <property type="project" value="UniProtKB-KW"/>
</dbReference>
<keyword evidence="2" id="KW-0808">Transferase</keyword>
<keyword evidence="2" id="KW-0489">Methyltransferase</keyword>
<dbReference type="Proteomes" id="UP001330812">
    <property type="component" value="Chromosome"/>
</dbReference>
<proteinExistence type="predicted"/>
<sequence>MSALRKWAEQLAAWAVPSEIAAAVPDPPWVLPRRVFERRADAQIAAPLGATFAEAAAVLAEPGTVLDVGVAAGATSLSLVGRAGVTAVCGVDGDGQLLASFAARASRLGVAHEAVLGHWPDVAGQVADADLVLCGNVIYNVPDLPPFIEALTRRARRRVVLETAAAHPLTELNELWTRFHGVQRPAGPTADDFLAVLAELGIDARVTRWRRPGEAEHETFAELVDVTRRRLCLPLTRSDEVADALLELGVDPALPPDLGSSGRELVTVSWS</sequence>
<dbReference type="GO" id="GO:0008168">
    <property type="term" value="F:methyltransferase activity"/>
    <property type="evidence" value="ECO:0007669"/>
    <property type="project" value="UniProtKB-KW"/>
</dbReference>
<accession>A0ABZ1HWW2</accession>
<organism evidence="2 3">
    <name type="scientific">Amycolatopsis rhabdoformis</name>
    <dbReference type="NCBI Taxonomy" id="1448059"/>
    <lineage>
        <taxon>Bacteria</taxon>
        <taxon>Bacillati</taxon>
        <taxon>Actinomycetota</taxon>
        <taxon>Actinomycetes</taxon>
        <taxon>Pseudonocardiales</taxon>
        <taxon>Pseudonocardiaceae</taxon>
        <taxon>Amycolatopsis</taxon>
    </lineage>
</organism>
<dbReference type="RefSeq" id="WP_326564987.1">
    <property type="nucleotide sequence ID" value="NZ_CP142149.1"/>
</dbReference>
<evidence type="ECO:0000259" key="1">
    <source>
        <dbReference type="Pfam" id="PF08241"/>
    </source>
</evidence>
<dbReference type="Gene3D" id="3.40.50.150">
    <property type="entry name" value="Vaccinia Virus protein VP39"/>
    <property type="match status" value="1"/>
</dbReference>
<protein>
    <submittedName>
        <fullName evidence="2">Class I SAM-dependent methyltransferase</fullName>
        <ecNumber evidence="2">2.1.-.-</ecNumber>
    </submittedName>
</protein>
<evidence type="ECO:0000313" key="3">
    <source>
        <dbReference type="Proteomes" id="UP001330812"/>
    </source>
</evidence>
<evidence type="ECO:0000313" key="2">
    <source>
        <dbReference type="EMBL" id="WSE26021.1"/>
    </source>
</evidence>
<dbReference type="InterPro" id="IPR013216">
    <property type="entry name" value="Methyltransf_11"/>
</dbReference>
<keyword evidence="3" id="KW-1185">Reference proteome</keyword>
<dbReference type="InterPro" id="IPR029063">
    <property type="entry name" value="SAM-dependent_MTases_sf"/>
</dbReference>
<gene>
    <name evidence="2" type="ORF">VSH64_24385</name>
</gene>
<dbReference type="EMBL" id="CP142149">
    <property type="protein sequence ID" value="WSE26021.1"/>
    <property type="molecule type" value="Genomic_DNA"/>
</dbReference>
<dbReference type="EC" id="2.1.-.-" evidence="2"/>